<dbReference type="GO" id="GO:0046983">
    <property type="term" value="F:protein dimerization activity"/>
    <property type="evidence" value="ECO:0007669"/>
    <property type="project" value="InterPro"/>
</dbReference>
<evidence type="ECO:0000313" key="2">
    <source>
        <dbReference type="EMBL" id="QBM90447.1"/>
    </source>
</evidence>
<dbReference type="GO" id="GO:0003677">
    <property type="term" value="F:DNA binding"/>
    <property type="evidence" value="ECO:0007669"/>
    <property type="project" value="UniProtKB-KW"/>
</dbReference>
<reference evidence="3" key="1">
    <citation type="submission" date="2019-03" db="EMBL/GenBank/DDBJ databases">
        <title>Snf2 controls pulcherriminic acid biosynthesis and connects pigmentation and antifungal activity of the yeast Metschnikowia pulcherrima.</title>
        <authorList>
            <person name="Gore-Lloyd D."/>
            <person name="Sumann I."/>
            <person name="Brachmann A.O."/>
            <person name="Schneeberger K."/>
            <person name="Ortiz-Merino R.A."/>
            <person name="Moreno-Beltran M."/>
            <person name="Schlaefli M."/>
            <person name="Kirner P."/>
            <person name="Santos Kron A."/>
            <person name="Wolfe K.H."/>
            <person name="Piel J."/>
            <person name="Ahrens C.H."/>
            <person name="Henk D."/>
            <person name="Freimoser F.M."/>
        </authorList>
    </citation>
    <scope>NUCLEOTIDE SEQUENCE [LARGE SCALE GENOMIC DNA]</scope>
    <source>
        <strain evidence="3">APC 1.2</strain>
    </source>
</reference>
<dbReference type="AlphaFoldDB" id="A0A4P6XSB2"/>
<dbReference type="Gene3D" id="4.10.280.10">
    <property type="entry name" value="Helix-loop-helix DNA-binding domain"/>
    <property type="match status" value="1"/>
</dbReference>
<protein>
    <submittedName>
        <fullName evidence="2">Helix-loop-helix DNA-binding domain-containing protein</fullName>
    </submittedName>
</protein>
<accession>A0A4P6XSB2</accession>
<dbReference type="PROSITE" id="PS50888">
    <property type="entry name" value="BHLH"/>
    <property type="match status" value="1"/>
</dbReference>
<proteinExistence type="predicted"/>
<keyword evidence="3" id="KW-1185">Reference proteome</keyword>
<feature type="domain" description="BHLH" evidence="1">
    <location>
        <begin position="83"/>
        <end position="151"/>
    </location>
</feature>
<dbReference type="InterPro" id="IPR036638">
    <property type="entry name" value="HLH_DNA-bd_sf"/>
</dbReference>
<dbReference type="EMBL" id="CP034461">
    <property type="protein sequence ID" value="QBM90447.1"/>
    <property type="molecule type" value="Genomic_DNA"/>
</dbReference>
<dbReference type="STRING" id="2163413.A0A4P6XSB2"/>
<gene>
    <name evidence="2" type="primary">MPUL0F00280</name>
    <name evidence="2" type="ORF">METSCH_F00280</name>
</gene>
<sequence length="441" mass="49098">MVHFPNSPIPAPPKLKTTIIQLNKDVDPEDNNYEVLSNEYSSDTSKSTSLCILNSSNEEPAKKRRRCSSSRIGEEELVKRKTETKQLHSLIEKRRRIKINREFEALKYLIPACRTADTSSRRQMAVNSANKIDGMYKLTILKTSVEYILYLHHVINKQHEMLSSQNGDFSFDISFAKVPLDVNHYRNIDQEFDFHELAAHGVPKDKALAGNAFARQQANSTSRSIIETEEGVEGDSPNSATSRASTCNLSNDQLLTPHITPEFSPVLSMLSRHKAGGQSLPPIHLPSNSAFDEPVGRTASNLQGFPDPNSQCGQGNRNFLFASSRCYSEAESTSTSPFTIPLKTLVKNTAFALPDPALESSNESLDSLAQETLHTSNHTIGDRTYPRKMFFKTKVPPSNRIAKLGLEESDMADANSVDNTLEYASKTLLALRKPSIERLLN</sequence>
<evidence type="ECO:0000313" key="3">
    <source>
        <dbReference type="Proteomes" id="UP000292447"/>
    </source>
</evidence>
<dbReference type="Proteomes" id="UP000292447">
    <property type="component" value="Chromosome VI"/>
</dbReference>
<keyword evidence="2" id="KW-0238">DNA-binding</keyword>
<name>A0A4P6XSB2_9ASCO</name>
<dbReference type="SUPFAM" id="SSF47459">
    <property type="entry name" value="HLH, helix-loop-helix DNA-binding domain"/>
    <property type="match status" value="1"/>
</dbReference>
<dbReference type="Pfam" id="PF00010">
    <property type="entry name" value="HLH"/>
    <property type="match status" value="1"/>
</dbReference>
<dbReference type="SMART" id="SM00353">
    <property type="entry name" value="HLH"/>
    <property type="match status" value="1"/>
</dbReference>
<organism evidence="2 3">
    <name type="scientific">Metschnikowia aff. pulcherrima</name>
    <dbReference type="NCBI Taxonomy" id="2163413"/>
    <lineage>
        <taxon>Eukaryota</taxon>
        <taxon>Fungi</taxon>
        <taxon>Dikarya</taxon>
        <taxon>Ascomycota</taxon>
        <taxon>Saccharomycotina</taxon>
        <taxon>Pichiomycetes</taxon>
        <taxon>Metschnikowiaceae</taxon>
        <taxon>Metschnikowia</taxon>
    </lineage>
</organism>
<dbReference type="InterPro" id="IPR011598">
    <property type="entry name" value="bHLH_dom"/>
</dbReference>
<evidence type="ECO:0000259" key="1">
    <source>
        <dbReference type="PROSITE" id="PS50888"/>
    </source>
</evidence>